<dbReference type="PRINTS" id="PR00081">
    <property type="entry name" value="GDHRDH"/>
</dbReference>
<comment type="catalytic activity">
    <reaction evidence="18">
        <text>3-dehydro-4alpha-methylzymosterol + NADPH + H(+) = 4alpha-methylzymosterol + NADP(+)</text>
        <dbReference type="Rhea" id="RHEA:36379"/>
        <dbReference type="ChEBI" id="CHEBI:1949"/>
        <dbReference type="ChEBI" id="CHEBI:15378"/>
        <dbReference type="ChEBI" id="CHEBI:57783"/>
        <dbReference type="ChEBI" id="CHEBI:58349"/>
        <dbReference type="ChEBI" id="CHEBI:136486"/>
        <dbReference type="EC" id="1.1.1.270"/>
    </reaction>
    <physiologicalReaction direction="left-to-right" evidence="18">
        <dbReference type="Rhea" id="RHEA:36380"/>
    </physiologicalReaction>
</comment>
<evidence type="ECO:0000256" key="10">
    <source>
        <dbReference type="ARBA" id="ARBA00023098"/>
    </source>
</evidence>
<evidence type="ECO:0000256" key="15">
    <source>
        <dbReference type="ARBA" id="ARBA00023621"/>
    </source>
</evidence>
<evidence type="ECO:0000256" key="23">
    <source>
        <dbReference type="ARBA" id="ARBA00052448"/>
    </source>
</evidence>
<comment type="catalytic activity">
    <reaction evidence="25">
        <text>zymosterone + NADPH + H(+) = zymosterol + NADP(+)</text>
        <dbReference type="Rhea" id="RHEA:33459"/>
        <dbReference type="ChEBI" id="CHEBI:15378"/>
        <dbReference type="ChEBI" id="CHEBI:18252"/>
        <dbReference type="ChEBI" id="CHEBI:52386"/>
        <dbReference type="ChEBI" id="CHEBI:57783"/>
        <dbReference type="ChEBI" id="CHEBI:58349"/>
    </reaction>
    <physiologicalReaction direction="left-to-right" evidence="25">
        <dbReference type="Rhea" id="RHEA:33460"/>
    </physiologicalReaction>
</comment>
<evidence type="ECO:0000256" key="28">
    <source>
        <dbReference type="ARBA" id="ARBA00071031"/>
    </source>
</evidence>
<comment type="subcellular location">
    <subcellularLocation>
        <location evidence="1">Endoplasmic reticulum membrane</location>
        <topology evidence="1">Single-pass membrane protein</topology>
    </subcellularLocation>
</comment>
<evidence type="ECO:0000256" key="12">
    <source>
        <dbReference type="ARBA" id="ARBA00023180"/>
    </source>
</evidence>
<evidence type="ECO:0000256" key="1">
    <source>
        <dbReference type="ARBA" id="ARBA00004389"/>
    </source>
</evidence>
<proteinExistence type="inferred from homology"/>
<evidence type="ECO:0000256" key="21">
    <source>
        <dbReference type="ARBA" id="ARBA00051929"/>
    </source>
</evidence>
<evidence type="ECO:0000256" key="14">
    <source>
        <dbReference type="ARBA" id="ARBA00023593"/>
    </source>
</evidence>
<comment type="catalytic activity">
    <reaction evidence="19">
        <text>5alpha-cholest-8-en-3-one + NADPH + H(+) = 5alpha-cholest-8-en-3beta-ol + NADP(+)</text>
        <dbReference type="Rhea" id="RHEA:46852"/>
        <dbReference type="ChEBI" id="CHEBI:15378"/>
        <dbReference type="ChEBI" id="CHEBI:16608"/>
        <dbReference type="ChEBI" id="CHEBI:57783"/>
        <dbReference type="ChEBI" id="CHEBI:58349"/>
        <dbReference type="ChEBI" id="CHEBI:87056"/>
    </reaction>
    <physiologicalReaction direction="left-to-right" evidence="19">
        <dbReference type="Rhea" id="RHEA:46853"/>
    </physiologicalReaction>
</comment>
<keyword evidence="6" id="KW-0752">Steroid biosynthesis</keyword>
<evidence type="ECO:0000256" key="7">
    <source>
        <dbReference type="ARBA" id="ARBA00022989"/>
    </source>
</evidence>
<evidence type="ECO:0000256" key="30">
    <source>
        <dbReference type="ARBA" id="ARBA00081545"/>
    </source>
</evidence>
<evidence type="ECO:0000256" key="18">
    <source>
        <dbReference type="ARBA" id="ARBA00048246"/>
    </source>
</evidence>
<comment type="catalytic activity">
    <reaction evidence="21">
        <text>a 3beta-hydroxysteroid + NADP(+) = a 3-oxosteroid + NADPH + H(+)</text>
        <dbReference type="Rhea" id="RHEA:34787"/>
        <dbReference type="ChEBI" id="CHEBI:15378"/>
        <dbReference type="ChEBI" id="CHEBI:36836"/>
        <dbReference type="ChEBI" id="CHEBI:47788"/>
        <dbReference type="ChEBI" id="CHEBI:57783"/>
        <dbReference type="ChEBI" id="CHEBI:58349"/>
        <dbReference type="EC" id="1.1.1.270"/>
    </reaction>
    <physiologicalReaction direction="right-to-left" evidence="21">
        <dbReference type="Rhea" id="RHEA:34789"/>
    </physiologicalReaction>
</comment>
<keyword evidence="11" id="KW-0472">Membrane</keyword>
<dbReference type="Proteomes" id="UP000515159">
    <property type="component" value="Chromosome 10"/>
</dbReference>
<dbReference type="RefSeq" id="XP_033817426.1">
    <property type="nucleotide sequence ID" value="XM_033961535.1"/>
</dbReference>
<comment type="subunit">
    <text evidence="26">Binds to the short form of prolactin receptor.</text>
</comment>
<evidence type="ECO:0000256" key="13">
    <source>
        <dbReference type="ARBA" id="ARBA00023589"/>
    </source>
</evidence>
<comment type="catalytic activity">
    <reaction evidence="22">
        <text>4alpha-methyl-5alpha-cholest-7-en-3beta-ol + NADP(+) = 4alpha-methyl-5alpha-cholest-7-en-3-one + NADPH + H(+)</text>
        <dbReference type="Rhea" id="RHEA:18409"/>
        <dbReference type="ChEBI" id="CHEBI:15378"/>
        <dbReference type="ChEBI" id="CHEBI:16495"/>
        <dbReference type="ChEBI" id="CHEBI:18378"/>
        <dbReference type="ChEBI" id="CHEBI:57783"/>
        <dbReference type="ChEBI" id="CHEBI:58349"/>
        <dbReference type="EC" id="1.1.1.270"/>
    </reaction>
    <physiologicalReaction direction="right-to-left" evidence="22">
        <dbReference type="Rhea" id="RHEA:18411"/>
    </physiologicalReaction>
</comment>
<dbReference type="InterPro" id="IPR036291">
    <property type="entry name" value="NAD(P)-bd_dom_sf"/>
</dbReference>
<evidence type="ECO:0000256" key="2">
    <source>
        <dbReference type="ARBA" id="ARBA00022516"/>
    </source>
</evidence>
<evidence type="ECO:0000256" key="6">
    <source>
        <dbReference type="ARBA" id="ARBA00022955"/>
    </source>
</evidence>
<evidence type="ECO:0000256" key="11">
    <source>
        <dbReference type="ARBA" id="ARBA00023136"/>
    </source>
</evidence>
<evidence type="ECO:0000256" key="8">
    <source>
        <dbReference type="ARBA" id="ARBA00023002"/>
    </source>
</evidence>
<protein>
    <recommendedName>
        <fullName evidence="28">3-keto-steroid reductase/17-beta-hydroxysteroid dehydrogenase 7</fullName>
        <ecNumber evidence="27">1.1.1.210</ecNumber>
        <ecNumber evidence="15">1.1.1.270</ecNumber>
        <ecNumber evidence="16">1.1.1.62</ecNumber>
    </recommendedName>
    <alternativeName>
        <fullName evidence="30">17-beta-hydroxysteroid dehydrogenase 7</fullName>
    </alternativeName>
    <alternativeName>
        <fullName evidence="31">3-keto-steroid reductase</fullName>
    </alternativeName>
    <alternativeName>
        <fullName evidence="29">Dihydrotestosterone oxidoreductase</fullName>
    </alternativeName>
    <alternativeName>
        <fullName evidence="32">Estradiol 17-beta-dehydrogenase 7</fullName>
    </alternativeName>
</protein>
<name>A0A6P8SRD2_GEOSA</name>
<evidence type="ECO:0000256" key="19">
    <source>
        <dbReference type="ARBA" id="ARBA00050673"/>
    </source>
</evidence>
<reference evidence="34" key="1">
    <citation type="submission" date="2025-08" db="UniProtKB">
        <authorList>
            <consortium name="RefSeq"/>
        </authorList>
    </citation>
    <scope>IDENTIFICATION</scope>
</reference>
<evidence type="ECO:0000256" key="31">
    <source>
        <dbReference type="ARBA" id="ARBA00083156"/>
    </source>
</evidence>
<evidence type="ECO:0000256" key="27">
    <source>
        <dbReference type="ARBA" id="ARBA00066807"/>
    </source>
</evidence>
<evidence type="ECO:0000256" key="20">
    <source>
        <dbReference type="ARBA" id="ARBA00051795"/>
    </source>
</evidence>
<keyword evidence="4" id="KW-0256">Endoplasmic reticulum</keyword>
<comment type="pathway">
    <text evidence="13">Steroid biosynthesis; zymosterol biosynthesis; zymosterol from lanosterol: step 5/6.</text>
</comment>
<evidence type="ECO:0000256" key="3">
    <source>
        <dbReference type="ARBA" id="ARBA00022692"/>
    </source>
</evidence>
<evidence type="ECO:0000256" key="16">
    <source>
        <dbReference type="ARBA" id="ARBA00024072"/>
    </source>
</evidence>
<keyword evidence="7" id="KW-1133">Transmembrane helix</keyword>
<dbReference type="SUPFAM" id="SSF51735">
    <property type="entry name" value="NAD(P)-binding Rossmann-fold domains"/>
    <property type="match status" value="1"/>
</dbReference>
<accession>A0A6P8SRD2</accession>
<evidence type="ECO:0000256" key="26">
    <source>
        <dbReference type="ARBA" id="ARBA00063141"/>
    </source>
</evidence>
<keyword evidence="33" id="KW-1185">Reference proteome</keyword>
<evidence type="ECO:0000256" key="24">
    <source>
        <dbReference type="ARBA" id="ARBA00052450"/>
    </source>
</evidence>
<keyword evidence="2" id="KW-0444">Lipid biosynthesis</keyword>
<sequence>MKKVVLVTGANSGIGLALCERLLEEDDQIHLCLACRNMQRAETARISLLSLHPAADIGILQVNLGSLKSVCQAAMEVKRRYRRIDFLYLNAGIMPNPCINLKVFFSGLFSRKVVHMFATGEGLLTQKDQVTKDGLQEVFETNVFGHFVLIRAIEPLLCHIDNPSQLIWTSSSNARKSAFSLLDYQHTQGQESYSSSKYATDLLSVALNRHFNKQLWLFRQKPELLDPLQKYCSCTSGLGNNYVEPRKINLEEESSELFYQKLLELEKQTLKKLSESEEAYT</sequence>
<comment type="catalytic activity">
    <reaction evidence="23">
        <text>4alpha-methyl-5alpha-cholest-8-en-3-one + NADPH + H(+) = 4alpha-methyl-5alpha-cholest-8-en-3beta-ol + NADP(+)</text>
        <dbReference type="Rhea" id="RHEA:46832"/>
        <dbReference type="ChEBI" id="CHEBI:15378"/>
        <dbReference type="ChEBI" id="CHEBI:57783"/>
        <dbReference type="ChEBI" id="CHEBI:58349"/>
        <dbReference type="ChEBI" id="CHEBI:87050"/>
        <dbReference type="ChEBI" id="CHEBI:87051"/>
    </reaction>
    <physiologicalReaction direction="left-to-right" evidence="23">
        <dbReference type="Rhea" id="RHEA:46833"/>
    </physiologicalReaction>
</comment>
<evidence type="ECO:0000313" key="33">
    <source>
        <dbReference type="Proteomes" id="UP000515159"/>
    </source>
</evidence>
<dbReference type="AlphaFoldDB" id="A0A6P8SRD2"/>
<evidence type="ECO:0000256" key="32">
    <source>
        <dbReference type="ARBA" id="ARBA00083257"/>
    </source>
</evidence>
<evidence type="ECO:0000313" key="34">
    <source>
        <dbReference type="RefSeq" id="XP_033817426.1"/>
    </source>
</evidence>
<keyword evidence="8" id="KW-0560">Oxidoreductase</keyword>
<dbReference type="GO" id="GO:0004303">
    <property type="term" value="F:estradiol 17-beta-dehydrogenase [NAD(P)+] activity"/>
    <property type="evidence" value="ECO:0007669"/>
    <property type="project" value="UniProtKB-EC"/>
</dbReference>
<dbReference type="CTD" id="51478"/>
<evidence type="ECO:0000256" key="29">
    <source>
        <dbReference type="ARBA" id="ARBA00077091"/>
    </source>
</evidence>
<dbReference type="GO" id="GO:0000253">
    <property type="term" value="F:3-beta-hydroxysteroid 3-dehydrogenase (NADP+) activity"/>
    <property type="evidence" value="ECO:0007669"/>
    <property type="project" value="UniProtKB-EC"/>
</dbReference>
<dbReference type="EC" id="1.1.1.270" evidence="15"/>
<dbReference type="EC" id="1.1.1.210" evidence="27"/>
<dbReference type="PANTHER" id="PTHR44442:SF1">
    <property type="entry name" value="3-KETO-STEROID REDUCTASE_17-BETA-HYDROXYSTEROID DEHYDROGENASE 7"/>
    <property type="match status" value="1"/>
</dbReference>
<comment type="pathway">
    <text evidence="17">Steroid biosynthesis; estrogen biosynthesis.</text>
</comment>
<organism evidence="33 34">
    <name type="scientific">Geotrypetes seraphini</name>
    <name type="common">Gaboon caecilian</name>
    <name type="synonym">Caecilia seraphini</name>
    <dbReference type="NCBI Taxonomy" id="260995"/>
    <lineage>
        <taxon>Eukaryota</taxon>
        <taxon>Metazoa</taxon>
        <taxon>Chordata</taxon>
        <taxon>Craniata</taxon>
        <taxon>Vertebrata</taxon>
        <taxon>Euteleostomi</taxon>
        <taxon>Amphibia</taxon>
        <taxon>Gymnophiona</taxon>
        <taxon>Geotrypetes</taxon>
    </lineage>
</organism>
<keyword evidence="12" id="KW-0325">Glycoprotein</keyword>
<comment type="similarity">
    <text evidence="14">Belongs to the short-chain dehydrogenases/reductases (SDR) family. ERG27 subfamily.</text>
</comment>
<keyword evidence="3" id="KW-0812">Transmembrane</keyword>
<evidence type="ECO:0000256" key="25">
    <source>
        <dbReference type="ARBA" id="ARBA00052561"/>
    </source>
</evidence>
<evidence type="ECO:0000256" key="22">
    <source>
        <dbReference type="ARBA" id="ARBA00052439"/>
    </source>
</evidence>
<dbReference type="InterPro" id="IPR052834">
    <property type="entry name" value="3KSR/17beta-HSD"/>
</dbReference>
<evidence type="ECO:0000256" key="5">
    <source>
        <dbReference type="ARBA" id="ARBA00022857"/>
    </source>
</evidence>
<dbReference type="Pfam" id="PF00106">
    <property type="entry name" value="adh_short"/>
    <property type="match status" value="1"/>
</dbReference>
<dbReference type="GO" id="GO:0005789">
    <property type="term" value="C:endoplasmic reticulum membrane"/>
    <property type="evidence" value="ECO:0007669"/>
    <property type="project" value="UniProtKB-SubCell"/>
</dbReference>
<dbReference type="GeneID" id="117368162"/>
<dbReference type="Gene3D" id="3.40.50.720">
    <property type="entry name" value="NAD(P)-binding Rossmann-like Domain"/>
    <property type="match status" value="1"/>
</dbReference>
<dbReference type="FunFam" id="3.40.50.720:FF:000289">
    <property type="entry name" value="Hydroxysteroid 17-beta dehydrogenase 7"/>
    <property type="match status" value="1"/>
</dbReference>
<evidence type="ECO:0000256" key="9">
    <source>
        <dbReference type="ARBA" id="ARBA00023027"/>
    </source>
</evidence>
<comment type="catalytic activity">
    <reaction evidence="24">
        <text>17beta-estradiol + NADP(+) = estrone + NADPH + H(+)</text>
        <dbReference type="Rhea" id="RHEA:24616"/>
        <dbReference type="ChEBI" id="CHEBI:15378"/>
        <dbReference type="ChEBI" id="CHEBI:16469"/>
        <dbReference type="ChEBI" id="CHEBI:17263"/>
        <dbReference type="ChEBI" id="CHEBI:57783"/>
        <dbReference type="ChEBI" id="CHEBI:58349"/>
        <dbReference type="EC" id="1.1.1.62"/>
    </reaction>
    <physiologicalReaction direction="right-to-left" evidence="24">
        <dbReference type="Rhea" id="RHEA:24618"/>
    </physiologicalReaction>
</comment>
<dbReference type="GO" id="GO:0047024">
    <property type="term" value="F:5-alpha-androstane-3-beta,17-beta-diol dehydrogenase (NADP+) activity"/>
    <property type="evidence" value="ECO:0007669"/>
    <property type="project" value="UniProtKB-EC"/>
</dbReference>
<dbReference type="GO" id="GO:0006695">
    <property type="term" value="P:cholesterol biosynthetic process"/>
    <property type="evidence" value="ECO:0007669"/>
    <property type="project" value="TreeGrafter"/>
</dbReference>
<dbReference type="PANTHER" id="PTHR44442">
    <property type="entry name" value="3-KETO-STEROID REDUCTASE"/>
    <property type="match status" value="1"/>
</dbReference>
<evidence type="ECO:0000256" key="4">
    <source>
        <dbReference type="ARBA" id="ARBA00022824"/>
    </source>
</evidence>
<keyword evidence="10" id="KW-0443">Lipid metabolism</keyword>
<evidence type="ECO:0000256" key="17">
    <source>
        <dbReference type="ARBA" id="ARBA00037929"/>
    </source>
</evidence>
<dbReference type="InterPro" id="IPR002347">
    <property type="entry name" value="SDR_fam"/>
</dbReference>
<comment type="catalytic activity">
    <reaction evidence="20">
        <text>5alpha-androstane-3beta,17beta-diol + NADP(+) = 17beta-hydroxy-5alpha-androstan-3-one + NADPH + H(+)</text>
        <dbReference type="Rhea" id="RHEA:16297"/>
        <dbReference type="ChEBI" id="CHEBI:15378"/>
        <dbReference type="ChEBI" id="CHEBI:16330"/>
        <dbReference type="ChEBI" id="CHEBI:18329"/>
        <dbReference type="ChEBI" id="CHEBI:57783"/>
        <dbReference type="ChEBI" id="CHEBI:58349"/>
        <dbReference type="EC" id="1.1.1.210"/>
    </reaction>
    <physiologicalReaction direction="right-to-left" evidence="20">
        <dbReference type="Rhea" id="RHEA:16299"/>
    </physiologicalReaction>
</comment>
<dbReference type="GO" id="GO:0006703">
    <property type="term" value="P:estrogen biosynthetic process"/>
    <property type="evidence" value="ECO:0007669"/>
    <property type="project" value="UniProtKB-ARBA"/>
</dbReference>
<dbReference type="EC" id="1.1.1.62" evidence="16"/>
<keyword evidence="9" id="KW-0520">NAD</keyword>
<gene>
    <name evidence="34" type="primary">HSD17B7</name>
</gene>
<keyword evidence="5" id="KW-0521">NADP</keyword>